<organism evidence="1 2">
    <name type="scientific">Daphnia magna</name>
    <dbReference type="NCBI Taxonomy" id="35525"/>
    <lineage>
        <taxon>Eukaryota</taxon>
        <taxon>Metazoa</taxon>
        <taxon>Ecdysozoa</taxon>
        <taxon>Arthropoda</taxon>
        <taxon>Crustacea</taxon>
        <taxon>Branchiopoda</taxon>
        <taxon>Diplostraca</taxon>
        <taxon>Cladocera</taxon>
        <taxon>Anomopoda</taxon>
        <taxon>Daphniidae</taxon>
        <taxon>Daphnia</taxon>
    </lineage>
</organism>
<proteinExistence type="predicted"/>
<reference evidence="1 2" key="1">
    <citation type="journal article" date="2023" name="Nucleic Acids Res.">
        <title>The hologenome of Daphnia magna reveals possible DNA methylation and microbiome-mediated evolution of the host genome.</title>
        <authorList>
            <person name="Chaturvedi A."/>
            <person name="Li X."/>
            <person name="Dhandapani V."/>
            <person name="Marshall H."/>
            <person name="Kissane S."/>
            <person name="Cuenca-Cambronero M."/>
            <person name="Asole G."/>
            <person name="Calvet F."/>
            <person name="Ruiz-Romero M."/>
            <person name="Marangio P."/>
            <person name="Guigo R."/>
            <person name="Rago D."/>
            <person name="Mirbahai L."/>
            <person name="Eastwood N."/>
            <person name="Colbourne J.K."/>
            <person name="Zhou J."/>
            <person name="Mallon E."/>
            <person name="Orsini L."/>
        </authorList>
    </citation>
    <scope>NUCLEOTIDE SEQUENCE [LARGE SCALE GENOMIC DNA]</scope>
    <source>
        <strain evidence="1">LRV0_1</strain>
    </source>
</reference>
<keyword evidence="2" id="KW-1185">Reference proteome</keyword>
<dbReference type="Proteomes" id="UP001234178">
    <property type="component" value="Unassembled WGS sequence"/>
</dbReference>
<gene>
    <name evidence="1" type="ORF">OUZ56_018799</name>
</gene>
<evidence type="ECO:0000313" key="1">
    <source>
        <dbReference type="EMBL" id="KAK4009653.1"/>
    </source>
</evidence>
<name>A0ABQ9Z9T1_9CRUS</name>
<comment type="caution">
    <text evidence="1">The sequence shown here is derived from an EMBL/GenBank/DDBJ whole genome shotgun (WGS) entry which is preliminary data.</text>
</comment>
<evidence type="ECO:0000313" key="2">
    <source>
        <dbReference type="Proteomes" id="UP001234178"/>
    </source>
</evidence>
<accession>A0ABQ9Z9T1</accession>
<protein>
    <submittedName>
        <fullName evidence="1">Uncharacterized protein</fullName>
    </submittedName>
</protein>
<dbReference type="EMBL" id="JAOYFB010000003">
    <property type="protein sequence ID" value="KAK4009653.1"/>
    <property type="molecule type" value="Genomic_DNA"/>
</dbReference>
<sequence>MDITLQRVPGKHAGSFVFVTEDNYIFHLYQERSQATFSLNSFAMSQTQALCVPGSPDHVRYANEENEIARIAVENDCKRRAAEQPVRPRRAIQRARRRLQPAIPHSFDEAERTITGSDMYSTFLPSDVRIMAEHPLDIYVLNG</sequence>